<reference evidence="2 3" key="1">
    <citation type="submission" date="2020-06" db="EMBL/GenBank/DDBJ databases">
        <title>Pseudomonas eucalypticola sp. nov., an endophyte of Eucalyptus dunnii leaves with biocontrol ability of eucalyptus leaf blight.</title>
        <authorList>
            <person name="Liu Y."/>
            <person name="Song Z."/>
            <person name="Zeng H."/>
            <person name="Lu M."/>
            <person name="Wang X."/>
            <person name="Lian X."/>
            <person name="Zhang Q."/>
        </authorList>
    </citation>
    <scope>NUCLEOTIDE SEQUENCE [LARGE SCALE GENOMIC DNA]</scope>
    <source>
        <strain evidence="2 3">NP-1</strain>
    </source>
</reference>
<protein>
    <recommendedName>
        <fullName evidence="4">Amino acid transporter</fullName>
    </recommendedName>
</protein>
<evidence type="ECO:0000313" key="3">
    <source>
        <dbReference type="Proteomes" id="UP000509568"/>
    </source>
</evidence>
<organism evidence="2 3">
    <name type="scientific">Pseudomonas eucalypticola</name>
    <dbReference type="NCBI Taxonomy" id="2599595"/>
    <lineage>
        <taxon>Bacteria</taxon>
        <taxon>Pseudomonadati</taxon>
        <taxon>Pseudomonadota</taxon>
        <taxon>Gammaproteobacteria</taxon>
        <taxon>Pseudomonadales</taxon>
        <taxon>Pseudomonadaceae</taxon>
        <taxon>Pseudomonas</taxon>
    </lineage>
</organism>
<evidence type="ECO:0000256" key="1">
    <source>
        <dbReference type="SAM" id="Phobius"/>
    </source>
</evidence>
<gene>
    <name evidence="2" type="ORF">HWQ56_10475</name>
</gene>
<feature type="transmembrane region" description="Helical" evidence="1">
    <location>
        <begin position="29"/>
        <end position="45"/>
    </location>
</feature>
<keyword evidence="1" id="KW-0472">Membrane</keyword>
<name>A0A7D5H5B5_9PSED</name>
<dbReference type="KEGG" id="pez:HWQ56_10475"/>
<keyword evidence="1" id="KW-0812">Transmembrane</keyword>
<feature type="transmembrane region" description="Helical" evidence="1">
    <location>
        <begin position="6"/>
        <end position="22"/>
    </location>
</feature>
<dbReference type="Proteomes" id="UP000509568">
    <property type="component" value="Chromosome"/>
</dbReference>
<feature type="transmembrane region" description="Helical" evidence="1">
    <location>
        <begin position="51"/>
        <end position="69"/>
    </location>
</feature>
<keyword evidence="1" id="KW-1133">Transmembrane helix</keyword>
<accession>A0A7D5H5B5</accession>
<proteinExistence type="predicted"/>
<sequence length="86" mass="9925">MIDWVQWPAMAVTIFAAWFTGSTQARRRIIGFWCFILSNALWVIWGWHDHAYALIALEVALGAMNLRGFKKNLGMRQDGVKEASRR</sequence>
<keyword evidence="3" id="KW-1185">Reference proteome</keyword>
<dbReference type="EMBL" id="CP056030">
    <property type="protein sequence ID" value="QKZ04183.1"/>
    <property type="molecule type" value="Genomic_DNA"/>
</dbReference>
<dbReference type="RefSeq" id="WP_176570401.1">
    <property type="nucleotide sequence ID" value="NZ_CP056030.1"/>
</dbReference>
<dbReference type="AlphaFoldDB" id="A0A7D5H5B5"/>
<evidence type="ECO:0008006" key="4">
    <source>
        <dbReference type="Google" id="ProtNLM"/>
    </source>
</evidence>
<evidence type="ECO:0000313" key="2">
    <source>
        <dbReference type="EMBL" id="QKZ04183.1"/>
    </source>
</evidence>